<evidence type="ECO:0000256" key="8">
    <source>
        <dbReference type="SAM" id="Coils"/>
    </source>
</evidence>
<dbReference type="GO" id="GO:0006412">
    <property type="term" value="P:translation"/>
    <property type="evidence" value="ECO:0007669"/>
    <property type="project" value="UniProtKB-UniRule"/>
</dbReference>
<evidence type="ECO:0000256" key="6">
    <source>
        <dbReference type="ARBA" id="ARBA00035292"/>
    </source>
</evidence>
<dbReference type="PATRIC" id="fig|999432.5.peg.466"/>
<dbReference type="SUPFAM" id="SSF55653">
    <property type="entry name" value="Ribosomal protein L9 C-domain"/>
    <property type="match status" value="1"/>
</dbReference>
<dbReference type="PROSITE" id="PS00651">
    <property type="entry name" value="RIBOSOMAL_L9"/>
    <property type="match status" value="1"/>
</dbReference>
<organism evidence="11">
    <name type="scientific">Treponema denticola H-22</name>
    <dbReference type="NCBI Taxonomy" id="999432"/>
    <lineage>
        <taxon>Bacteria</taxon>
        <taxon>Pseudomonadati</taxon>
        <taxon>Spirochaetota</taxon>
        <taxon>Spirochaetia</taxon>
        <taxon>Spirochaetales</taxon>
        <taxon>Treponemataceae</taxon>
        <taxon>Treponema</taxon>
    </lineage>
</organism>
<dbReference type="InterPro" id="IPR036935">
    <property type="entry name" value="Ribosomal_bL9_N_sf"/>
</dbReference>
<dbReference type="InterPro" id="IPR020594">
    <property type="entry name" value="Ribosomal_bL9_bac/chp"/>
</dbReference>
<dbReference type="EMBL" id="AGDV01000001">
    <property type="protein sequence ID" value="EMB36258.1"/>
    <property type="molecule type" value="Genomic_DNA"/>
</dbReference>
<evidence type="ECO:0000256" key="4">
    <source>
        <dbReference type="ARBA" id="ARBA00022980"/>
    </source>
</evidence>
<dbReference type="GO" id="GO:0005840">
    <property type="term" value="C:ribosome"/>
    <property type="evidence" value="ECO:0007669"/>
    <property type="project" value="UniProtKB-KW"/>
</dbReference>
<dbReference type="Pfam" id="PF01281">
    <property type="entry name" value="Ribosomal_L9_N"/>
    <property type="match status" value="1"/>
</dbReference>
<dbReference type="RefSeq" id="WP_002683096.1">
    <property type="nucleotide sequence ID" value="NZ_CM001795.1"/>
</dbReference>
<name>A0A0E2EKZ5_TREDN</name>
<dbReference type="InterPro" id="IPR020069">
    <property type="entry name" value="Ribosomal_bL9_C"/>
</dbReference>
<dbReference type="AlphaFoldDB" id="A0A0E2EKZ5"/>
<evidence type="ECO:0000313" key="11">
    <source>
        <dbReference type="EMBL" id="EMB36258.1"/>
    </source>
</evidence>
<feature type="coiled-coil region" evidence="8">
    <location>
        <begin position="44"/>
        <end position="78"/>
    </location>
</feature>
<dbReference type="Gene3D" id="3.10.430.100">
    <property type="entry name" value="Ribosomal protein L9, C-terminal domain"/>
    <property type="match status" value="1"/>
</dbReference>
<dbReference type="Pfam" id="PF03948">
    <property type="entry name" value="Ribosomal_L9_C"/>
    <property type="match status" value="1"/>
</dbReference>
<comment type="similarity">
    <text evidence="1 7">Belongs to the bacterial ribosomal protein bL9 family.</text>
</comment>
<keyword evidence="5 7" id="KW-0687">Ribonucleoprotein</keyword>
<dbReference type="PANTHER" id="PTHR21368">
    <property type="entry name" value="50S RIBOSOMAL PROTEIN L9"/>
    <property type="match status" value="1"/>
</dbReference>
<dbReference type="HAMAP" id="MF_00503">
    <property type="entry name" value="Ribosomal_bL9"/>
    <property type="match status" value="1"/>
</dbReference>
<evidence type="ECO:0000259" key="10">
    <source>
        <dbReference type="PROSITE" id="PS00651"/>
    </source>
</evidence>
<evidence type="ECO:0000256" key="9">
    <source>
        <dbReference type="SAM" id="MobiDB-lite"/>
    </source>
</evidence>
<evidence type="ECO:0000256" key="5">
    <source>
        <dbReference type="ARBA" id="ARBA00023274"/>
    </source>
</evidence>
<keyword evidence="3 7" id="KW-0694">RNA-binding</keyword>
<sequence length="199" mass="22293">MKVILNEDVKYLGEEGDIKNVAKGYARNYLFPRNLAVPCNEFTLAHFESRKEEIEAKKAAKRQDAAGLKEKLEALSIKILMPAGPNGKLYGAVTTQTLFDELQKLNFDIERKRIEIPGQTVKSTGVHKAIVKLYENTSAEISFTVEAQIAEEKPVKASEKKGRRPRRGEEASDEQILAEENSVTEEPVSEEVQNSESEN</sequence>
<keyword evidence="8" id="KW-0175">Coiled coil</keyword>
<protein>
    <recommendedName>
        <fullName evidence="6 7">Large ribosomal subunit protein bL9</fullName>
    </recommendedName>
</protein>
<dbReference type="GO" id="GO:0003735">
    <property type="term" value="F:structural constituent of ribosome"/>
    <property type="evidence" value="ECO:0007669"/>
    <property type="project" value="InterPro"/>
</dbReference>
<dbReference type="SUPFAM" id="SSF55658">
    <property type="entry name" value="L9 N-domain-like"/>
    <property type="match status" value="1"/>
</dbReference>
<comment type="caution">
    <text evidence="11">The sequence shown here is derived from an EMBL/GenBank/DDBJ whole genome shotgun (WGS) entry which is preliminary data.</text>
</comment>
<feature type="compositionally biased region" description="Low complexity" evidence="9">
    <location>
        <begin position="190"/>
        <end position="199"/>
    </location>
</feature>
<dbReference type="GO" id="GO:0019843">
    <property type="term" value="F:rRNA binding"/>
    <property type="evidence" value="ECO:0007669"/>
    <property type="project" value="UniProtKB-UniRule"/>
</dbReference>
<reference evidence="11" key="1">
    <citation type="submission" date="2012-01" db="EMBL/GenBank/DDBJ databases">
        <title>The Genome Sequence of Treponema denticola H-22.</title>
        <authorList>
            <consortium name="The Broad Institute Genome Sequencing Platform"/>
            <person name="Earl A."/>
            <person name="Ward D."/>
            <person name="Feldgarden M."/>
            <person name="Gevers D."/>
            <person name="Blanton J.M."/>
            <person name="Fenno C.J."/>
            <person name="Baranova O.V."/>
            <person name="Mathney J."/>
            <person name="Dewhirst F.E."/>
            <person name="Izard J."/>
            <person name="Young S.K."/>
            <person name="Zeng Q."/>
            <person name="Gargeya S."/>
            <person name="Fitzgerald M."/>
            <person name="Haas B."/>
            <person name="Abouelleil A."/>
            <person name="Alvarado L."/>
            <person name="Arachchi H.M."/>
            <person name="Berlin A."/>
            <person name="Chapman S.B."/>
            <person name="Gearin G."/>
            <person name="Goldberg J."/>
            <person name="Griggs A."/>
            <person name="Gujja S."/>
            <person name="Hansen M."/>
            <person name="Heiman D."/>
            <person name="Howarth C."/>
            <person name="Larimer J."/>
            <person name="Lui A."/>
            <person name="MacDonald P.J.P."/>
            <person name="McCowen C."/>
            <person name="Montmayeur A."/>
            <person name="Murphy C."/>
            <person name="Neiman D."/>
            <person name="Pearson M."/>
            <person name="Priest M."/>
            <person name="Roberts A."/>
            <person name="Saif S."/>
            <person name="Shea T."/>
            <person name="Sisk P."/>
            <person name="Stolte C."/>
            <person name="Sykes S."/>
            <person name="Wortman J."/>
            <person name="Nusbaum C."/>
            <person name="Birren B."/>
        </authorList>
    </citation>
    <scope>NUCLEOTIDE SEQUENCE [LARGE SCALE GENOMIC DNA]</scope>
    <source>
        <strain evidence="11">H-22</strain>
    </source>
</reference>
<evidence type="ECO:0000256" key="2">
    <source>
        <dbReference type="ARBA" id="ARBA00022730"/>
    </source>
</evidence>
<dbReference type="Gene3D" id="3.40.5.10">
    <property type="entry name" value="Ribosomal protein L9, N-terminal domain"/>
    <property type="match status" value="1"/>
</dbReference>
<dbReference type="InterPro" id="IPR036791">
    <property type="entry name" value="Ribosomal_bL9_C_sf"/>
</dbReference>
<proteinExistence type="inferred from homology"/>
<keyword evidence="2 7" id="KW-0699">rRNA-binding</keyword>
<dbReference type="NCBIfam" id="TIGR00158">
    <property type="entry name" value="L9"/>
    <property type="match status" value="1"/>
</dbReference>
<evidence type="ECO:0000256" key="3">
    <source>
        <dbReference type="ARBA" id="ARBA00022884"/>
    </source>
</evidence>
<dbReference type="GO" id="GO:1990904">
    <property type="term" value="C:ribonucleoprotein complex"/>
    <property type="evidence" value="ECO:0007669"/>
    <property type="project" value="UniProtKB-KW"/>
</dbReference>
<accession>A0A0E2EKZ5</accession>
<gene>
    <name evidence="7" type="primary">rplI</name>
    <name evidence="11" type="ORF">HMPREF9726_00450</name>
</gene>
<comment type="function">
    <text evidence="7">Binds to the 23S rRNA.</text>
</comment>
<dbReference type="Proteomes" id="UP000011705">
    <property type="component" value="Chromosome"/>
</dbReference>
<dbReference type="InterPro" id="IPR009027">
    <property type="entry name" value="Ribosomal_bL9/RNase_H1_N"/>
</dbReference>
<keyword evidence="4 7" id="KW-0689">Ribosomal protein</keyword>
<feature type="region of interest" description="Disordered" evidence="9">
    <location>
        <begin position="152"/>
        <end position="199"/>
    </location>
</feature>
<dbReference type="InterPro" id="IPR000244">
    <property type="entry name" value="Ribosomal_bL9"/>
</dbReference>
<evidence type="ECO:0000256" key="7">
    <source>
        <dbReference type="HAMAP-Rule" id="MF_00503"/>
    </source>
</evidence>
<feature type="domain" description="Ribosomal protein L9" evidence="10">
    <location>
        <begin position="13"/>
        <end position="40"/>
    </location>
</feature>
<dbReference type="InterPro" id="IPR020070">
    <property type="entry name" value="Ribosomal_bL9_N"/>
</dbReference>
<evidence type="ECO:0000256" key="1">
    <source>
        <dbReference type="ARBA" id="ARBA00010605"/>
    </source>
</evidence>
<dbReference type="HOGENOM" id="CLU_078938_1_2_12"/>